<dbReference type="Proteomes" id="UP001165439">
    <property type="component" value="Unassembled WGS sequence"/>
</dbReference>
<feature type="compositionally biased region" description="Basic residues" evidence="1">
    <location>
        <begin position="1"/>
        <end position="13"/>
    </location>
</feature>
<sequence length="109" mass="12200">MSKKSKRPGRAGRKNQANPATGERGRYQIICPQTGTPVITTNPQDAVDAVMQLGTYFFYEMDDKGPFFESPVWVWMIEPDPEDEATVIAVRHSFEELAALHDAACETTH</sequence>
<reference evidence="2" key="1">
    <citation type="submission" date="2023-06" db="EMBL/GenBank/DDBJ databases">
        <title>MBL-encoding genomic islands in Pseudomonas spp. in Poland.</title>
        <authorList>
            <person name="Urbanowicz P."/>
            <person name="Izdebski R."/>
            <person name="Biedrzycka M."/>
            <person name="Gniadkowski M."/>
        </authorList>
    </citation>
    <scope>NUCLEOTIDE SEQUENCE</scope>
    <source>
        <strain evidence="2">NMI5768_13</strain>
    </source>
</reference>
<comment type="caution">
    <text evidence="2">The sequence shown here is derived from an EMBL/GenBank/DDBJ whole genome shotgun (WGS) entry which is preliminary data.</text>
</comment>
<accession>A0AAW7HG11</accession>
<organism evidence="2 3">
    <name type="scientific">Pseudomonas alloputida</name>
    <dbReference type="NCBI Taxonomy" id="1940621"/>
    <lineage>
        <taxon>Bacteria</taxon>
        <taxon>Pseudomonadati</taxon>
        <taxon>Pseudomonadota</taxon>
        <taxon>Gammaproteobacteria</taxon>
        <taxon>Pseudomonadales</taxon>
        <taxon>Pseudomonadaceae</taxon>
        <taxon>Pseudomonas</taxon>
    </lineage>
</organism>
<dbReference type="AlphaFoldDB" id="A0AAW7HG11"/>
<dbReference type="EMBL" id="JAJSRF020000001">
    <property type="protein sequence ID" value="MDM3951080.1"/>
    <property type="molecule type" value="Genomic_DNA"/>
</dbReference>
<dbReference type="RefSeq" id="WP_135002595.1">
    <property type="nucleotide sequence ID" value="NZ_JAJSRF020000001.1"/>
</dbReference>
<gene>
    <name evidence="2" type="ORF">LU674_001770</name>
</gene>
<evidence type="ECO:0000313" key="2">
    <source>
        <dbReference type="EMBL" id="MDM3951080.1"/>
    </source>
</evidence>
<proteinExistence type="predicted"/>
<name>A0AAW7HG11_9PSED</name>
<feature type="region of interest" description="Disordered" evidence="1">
    <location>
        <begin position="1"/>
        <end position="26"/>
    </location>
</feature>
<evidence type="ECO:0000313" key="3">
    <source>
        <dbReference type="Proteomes" id="UP001165439"/>
    </source>
</evidence>
<protein>
    <submittedName>
        <fullName evidence="2">Uncharacterized protein</fullName>
    </submittedName>
</protein>
<evidence type="ECO:0000256" key="1">
    <source>
        <dbReference type="SAM" id="MobiDB-lite"/>
    </source>
</evidence>